<reference evidence="4" key="2">
    <citation type="submission" date="2017-12" db="EMBL/GenBank/DDBJ databases">
        <title>Genome sequence of the Bar-tailed Godwit (Limosa lapponica baueri).</title>
        <authorList>
            <person name="Lima N.C.B."/>
            <person name="Parody-Merino A.M."/>
            <person name="Battley P.F."/>
            <person name="Fidler A.E."/>
            <person name="Prosdocimi F."/>
        </authorList>
    </citation>
    <scope>NUCLEOTIDE SEQUENCE [LARGE SCALE GENOMIC DNA]</scope>
</reference>
<dbReference type="InterPro" id="IPR051835">
    <property type="entry name" value="RAC1-GEF"/>
</dbReference>
<dbReference type="InterPro" id="IPR000219">
    <property type="entry name" value="DH_dom"/>
</dbReference>
<feature type="compositionally biased region" description="Polar residues" evidence="1">
    <location>
        <begin position="112"/>
        <end position="128"/>
    </location>
</feature>
<name>A0A2I0TP39_LIMLA</name>
<feature type="domain" description="DH" evidence="2">
    <location>
        <begin position="156"/>
        <end position="236"/>
    </location>
</feature>
<dbReference type="EMBL" id="KZ508200">
    <property type="protein sequence ID" value="PKU35540.1"/>
    <property type="molecule type" value="Genomic_DNA"/>
</dbReference>
<dbReference type="AlphaFoldDB" id="A0A2I0TP39"/>
<sequence>MSCRNGQYLWHKLTRGLKAFSSVAALSGVGLKTDRQKQTNPNPGFSRESSYMLLYFCLERSRLDKGLMPSDLVFFPGCKAHALFLGPGSLTGSPHLSELSINSQGGPPVANMSLSPNLSPDAKQSSPLISPLLNDPSCIRTDDEEEVKRKRFPTEKAYFIAKEVATTERTYLKDLEVITSWFQSAVGKEDCMPETLKNLIFSNFEPLHKFHTGFLKEIEQRLALCDSFVKVAGVGY</sequence>
<gene>
    <name evidence="3" type="ORF">llap_14156</name>
</gene>
<evidence type="ECO:0000259" key="2">
    <source>
        <dbReference type="PROSITE" id="PS50010"/>
    </source>
</evidence>
<evidence type="ECO:0000313" key="3">
    <source>
        <dbReference type="EMBL" id="PKU35540.1"/>
    </source>
</evidence>
<dbReference type="Proteomes" id="UP000233556">
    <property type="component" value="Unassembled WGS sequence"/>
</dbReference>
<dbReference type="OrthoDB" id="9990815at2759"/>
<accession>A0A2I0TP39</accession>
<dbReference type="GO" id="GO:0005085">
    <property type="term" value="F:guanyl-nucleotide exchange factor activity"/>
    <property type="evidence" value="ECO:0007669"/>
    <property type="project" value="InterPro"/>
</dbReference>
<dbReference type="Gene3D" id="1.20.900.10">
    <property type="entry name" value="Dbl homology (DH) domain"/>
    <property type="match status" value="1"/>
</dbReference>
<organism evidence="3 4">
    <name type="scientific">Limosa lapponica baueri</name>
    <dbReference type="NCBI Taxonomy" id="1758121"/>
    <lineage>
        <taxon>Eukaryota</taxon>
        <taxon>Metazoa</taxon>
        <taxon>Chordata</taxon>
        <taxon>Craniata</taxon>
        <taxon>Vertebrata</taxon>
        <taxon>Euteleostomi</taxon>
        <taxon>Archelosauria</taxon>
        <taxon>Archosauria</taxon>
        <taxon>Dinosauria</taxon>
        <taxon>Saurischia</taxon>
        <taxon>Theropoda</taxon>
        <taxon>Coelurosauria</taxon>
        <taxon>Aves</taxon>
        <taxon>Neognathae</taxon>
        <taxon>Neoaves</taxon>
        <taxon>Charadriiformes</taxon>
        <taxon>Scolopacidae</taxon>
        <taxon>Limosa</taxon>
    </lineage>
</organism>
<keyword evidence="4" id="KW-1185">Reference proteome</keyword>
<feature type="region of interest" description="Disordered" evidence="1">
    <location>
        <begin position="107"/>
        <end position="135"/>
    </location>
</feature>
<dbReference type="SUPFAM" id="SSF48065">
    <property type="entry name" value="DBL homology domain (DH-domain)"/>
    <property type="match status" value="1"/>
</dbReference>
<dbReference type="PANTHER" id="PTHR45858:SF2">
    <property type="entry name" value="FERM, ARHGEF AND PLECKSTRIN DOMAIN-CONTAINING PROTEIN 1"/>
    <property type="match status" value="1"/>
</dbReference>
<evidence type="ECO:0000313" key="4">
    <source>
        <dbReference type="Proteomes" id="UP000233556"/>
    </source>
</evidence>
<protein>
    <recommendedName>
        <fullName evidence="2">DH domain-containing protein</fullName>
    </recommendedName>
</protein>
<dbReference type="PANTHER" id="PTHR45858">
    <property type="entry name" value="FERM DOMAIN CONTAINING PROTEIN"/>
    <property type="match status" value="1"/>
</dbReference>
<proteinExistence type="predicted"/>
<dbReference type="PROSITE" id="PS50010">
    <property type="entry name" value="DH_2"/>
    <property type="match status" value="1"/>
</dbReference>
<dbReference type="Pfam" id="PF00621">
    <property type="entry name" value="RhoGEF"/>
    <property type="match status" value="1"/>
</dbReference>
<evidence type="ECO:0000256" key="1">
    <source>
        <dbReference type="SAM" id="MobiDB-lite"/>
    </source>
</evidence>
<dbReference type="InterPro" id="IPR035899">
    <property type="entry name" value="DBL_dom_sf"/>
</dbReference>
<reference evidence="4" key="1">
    <citation type="submission" date="2017-11" db="EMBL/GenBank/DDBJ databases">
        <authorList>
            <person name="Lima N.C."/>
            <person name="Parody-Merino A.M."/>
            <person name="Battley P.F."/>
            <person name="Fidler A.E."/>
            <person name="Prosdocimi F."/>
        </authorList>
    </citation>
    <scope>NUCLEOTIDE SEQUENCE [LARGE SCALE GENOMIC DNA]</scope>
</reference>